<dbReference type="InterPro" id="IPR049552">
    <property type="entry name" value="PKS_DH_N"/>
</dbReference>
<dbReference type="EMBL" id="CP012673">
    <property type="protein sequence ID" value="AUX43616.1"/>
    <property type="molecule type" value="Genomic_DNA"/>
</dbReference>
<dbReference type="Pfam" id="PF00698">
    <property type="entry name" value="Acyl_transf_1"/>
    <property type="match status" value="1"/>
</dbReference>
<dbReference type="PANTHER" id="PTHR43775">
    <property type="entry name" value="FATTY ACID SYNTHASE"/>
    <property type="match status" value="1"/>
</dbReference>
<dbReference type="InterPro" id="IPR057326">
    <property type="entry name" value="KR_dom"/>
</dbReference>
<dbReference type="InterPro" id="IPR001227">
    <property type="entry name" value="Ac_transferase_dom_sf"/>
</dbReference>
<evidence type="ECO:0000256" key="5">
    <source>
        <dbReference type="SAM" id="MobiDB-lite"/>
    </source>
</evidence>
<dbReference type="PROSITE" id="PS52004">
    <property type="entry name" value="KS3_2"/>
    <property type="match status" value="1"/>
</dbReference>
<dbReference type="Proteomes" id="UP000238348">
    <property type="component" value="Chromosome"/>
</dbReference>
<gene>
    <name evidence="9" type="ORF">SOCE26_050660</name>
</gene>
<dbReference type="InterPro" id="IPR036291">
    <property type="entry name" value="NAD(P)-bd_dom_sf"/>
</dbReference>
<dbReference type="SUPFAM" id="SSF55048">
    <property type="entry name" value="Probable ACP-binding domain of malonyl-CoA ACP transacylase"/>
    <property type="match status" value="1"/>
</dbReference>
<evidence type="ECO:0000313" key="10">
    <source>
        <dbReference type="Proteomes" id="UP000238348"/>
    </source>
</evidence>
<feature type="domain" description="Carrier" evidence="6">
    <location>
        <begin position="1697"/>
        <end position="1772"/>
    </location>
</feature>
<name>A0A2L0EWE7_SORCE</name>
<dbReference type="Gene3D" id="3.40.50.720">
    <property type="entry name" value="NAD(P)-binding Rossmann-like Domain"/>
    <property type="match status" value="1"/>
</dbReference>
<reference evidence="9 10" key="1">
    <citation type="submission" date="2015-09" db="EMBL/GenBank/DDBJ databases">
        <title>Sorangium comparison.</title>
        <authorList>
            <person name="Zaburannyi N."/>
            <person name="Bunk B."/>
            <person name="Overmann J."/>
            <person name="Mueller R."/>
        </authorList>
    </citation>
    <scope>NUCLEOTIDE SEQUENCE [LARGE SCALE GENOMIC DNA]</scope>
    <source>
        <strain evidence="9 10">So ce26</strain>
    </source>
</reference>
<dbReference type="GO" id="GO:0004315">
    <property type="term" value="F:3-oxoacyl-[acyl-carrier-protein] synthase activity"/>
    <property type="evidence" value="ECO:0007669"/>
    <property type="project" value="InterPro"/>
</dbReference>
<dbReference type="InterPro" id="IPR016039">
    <property type="entry name" value="Thiolase-like"/>
</dbReference>
<feature type="compositionally biased region" description="Low complexity" evidence="5">
    <location>
        <begin position="596"/>
        <end position="614"/>
    </location>
</feature>
<dbReference type="SMART" id="SM00822">
    <property type="entry name" value="PKS_KR"/>
    <property type="match status" value="1"/>
</dbReference>
<evidence type="ECO:0000259" key="7">
    <source>
        <dbReference type="PROSITE" id="PS52004"/>
    </source>
</evidence>
<feature type="active site" description="Proton donor; for dehydratase activity" evidence="4">
    <location>
        <position position="1129"/>
    </location>
</feature>
<dbReference type="SUPFAM" id="SSF52151">
    <property type="entry name" value="FabD/lysophospholipase-like"/>
    <property type="match status" value="1"/>
</dbReference>
<dbReference type="InterPro" id="IPR020807">
    <property type="entry name" value="PKS_DH"/>
</dbReference>
<dbReference type="GO" id="GO:0006633">
    <property type="term" value="P:fatty acid biosynthetic process"/>
    <property type="evidence" value="ECO:0007669"/>
    <property type="project" value="InterPro"/>
</dbReference>
<dbReference type="InterPro" id="IPR018201">
    <property type="entry name" value="Ketoacyl_synth_AS"/>
</dbReference>
<dbReference type="InterPro" id="IPR049551">
    <property type="entry name" value="PKS_DH_C"/>
</dbReference>
<dbReference type="PROSITE" id="PS52019">
    <property type="entry name" value="PKS_MFAS_DH"/>
    <property type="match status" value="1"/>
</dbReference>
<dbReference type="InterPro" id="IPR014030">
    <property type="entry name" value="Ketoacyl_synth_N"/>
</dbReference>
<dbReference type="Pfam" id="PF00550">
    <property type="entry name" value="PP-binding"/>
    <property type="match status" value="1"/>
</dbReference>
<dbReference type="InterPro" id="IPR055123">
    <property type="entry name" value="SpnB-like_Rossmann"/>
</dbReference>
<dbReference type="InterPro" id="IPR016035">
    <property type="entry name" value="Acyl_Trfase/lysoPLipase"/>
</dbReference>
<dbReference type="InterPro" id="IPR016036">
    <property type="entry name" value="Malonyl_transacylase_ACP-bd"/>
</dbReference>
<keyword evidence="3" id="KW-0808">Transferase</keyword>
<protein>
    <submittedName>
        <fullName evidence="9">Polyketide synthase</fullName>
    </submittedName>
</protein>
<accession>A0A2L0EWE7</accession>
<dbReference type="Pfam" id="PF00109">
    <property type="entry name" value="ketoacyl-synt"/>
    <property type="match status" value="1"/>
</dbReference>
<dbReference type="InterPro" id="IPR049900">
    <property type="entry name" value="PKS_mFAS_DH"/>
</dbReference>
<feature type="domain" description="Ketosynthase family 3 (KS3)" evidence="7">
    <location>
        <begin position="26"/>
        <end position="430"/>
    </location>
</feature>
<keyword evidence="2" id="KW-0597">Phosphoprotein</keyword>
<dbReference type="Pfam" id="PF08659">
    <property type="entry name" value="KR"/>
    <property type="match status" value="1"/>
</dbReference>
<dbReference type="InterPro" id="IPR009081">
    <property type="entry name" value="PP-bd_ACP"/>
</dbReference>
<dbReference type="Pfam" id="PF02801">
    <property type="entry name" value="Ketoacyl-synt_C"/>
    <property type="match status" value="1"/>
</dbReference>
<feature type="region of interest" description="Disordered" evidence="5">
    <location>
        <begin position="1033"/>
        <end position="1063"/>
    </location>
</feature>
<dbReference type="Pfam" id="PF21089">
    <property type="entry name" value="PKS_DH_N"/>
    <property type="match status" value="1"/>
</dbReference>
<feature type="region of interest" description="N-terminal hotdog fold" evidence="4">
    <location>
        <begin position="928"/>
        <end position="1052"/>
    </location>
</feature>
<proteinExistence type="predicted"/>
<dbReference type="PANTHER" id="PTHR43775:SF51">
    <property type="entry name" value="INACTIVE PHENOLPHTHIOCEROL SYNTHESIS POLYKETIDE SYNTHASE TYPE I PKS1-RELATED"/>
    <property type="match status" value="1"/>
</dbReference>
<keyword evidence="1" id="KW-0596">Phosphopantetheine</keyword>
<dbReference type="InterPro" id="IPR032821">
    <property type="entry name" value="PKS_assoc"/>
</dbReference>
<dbReference type="GO" id="GO:0031177">
    <property type="term" value="F:phosphopantetheine binding"/>
    <property type="evidence" value="ECO:0007669"/>
    <property type="project" value="InterPro"/>
</dbReference>
<dbReference type="InterPro" id="IPR042104">
    <property type="entry name" value="PKS_dehydratase_sf"/>
</dbReference>
<evidence type="ECO:0000256" key="3">
    <source>
        <dbReference type="ARBA" id="ARBA00022679"/>
    </source>
</evidence>
<dbReference type="SUPFAM" id="SSF51735">
    <property type="entry name" value="NAD(P)-binding Rossmann-fold domains"/>
    <property type="match status" value="2"/>
</dbReference>
<dbReference type="SMART" id="SM00823">
    <property type="entry name" value="PKS_PP"/>
    <property type="match status" value="1"/>
</dbReference>
<dbReference type="SMART" id="SM00825">
    <property type="entry name" value="PKS_KS"/>
    <property type="match status" value="1"/>
</dbReference>
<dbReference type="PROSITE" id="PS50075">
    <property type="entry name" value="CARRIER"/>
    <property type="match status" value="1"/>
</dbReference>
<feature type="region of interest" description="Disordered" evidence="5">
    <location>
        <begin position="594"/>
        <end position="614"/>
    </location>
</feature>
<dbReference type="InterPro" id="IPR020841">
    <property type="entry name" value="PKS_Beta-ketoAc_synthase_dom"/>
</dbReference>
<dbReference type="SUPFAM" id="SSF47336">
    <property type="entry name" value="ACP-like"/>
    <property type="match status" value="1"/>
</dbReference>
<dbReference type="InterPro" id="IPR050091">
    <property type="entry name" value="PKS_NRPS_Biosynth_Enz"/>
</dbReference>
<organism evidence="9 10">
    <name type="scientific">Sorangium cellulosum</name>
    <name type="common">Polyangium cellulosum</name>
    <dbReference type="NCBI Taxonomy" id="56"/>
    <lineage>
        <taxon>Bacteria</taxon>
        <taxon>Pseudomonadati</taxon>
        <taxon>Myxococcota</taxon>
        <taxon>Polyangia</taxon>
        <taxon>Polyangiales</taxon>
        <taxon>Polyangiaceae</taxon>
        <taxon>Sorangium</taxon>
    </lineage>
</organism>
<dbReference type="Pfam" id="PF14765">
    <property type="entry name" value="PS-DH"/>
    <property type="match status" value="1"/>
</dbReference>
<evidence type="ECO:0000259" key="6">
    <source>
        <dbReference type="PROSITE" id="PS50075"/>
    </source>
</evidence>
<dbReference type="CDD" id="cd08956">
    <property type="entry name" value="KR_3_FAS_SDR_x"/>
    <property type="match status" value="1"/>
</dbReference>
<evidence type="ECO:0000256" key="4">
    <source>
        <dbReference type="PROSITE-ProRule" id="PRU01363"/>
    </source>
</evidence>
<dbReference type="SMART" id="SM00826">
    <property type="entry name" value="PKS_DH"/>
    <property type="match status" value="1"/>
</dbReference>
<dbReference type="SUPFAM" id="SSF53901">
    <property type="entry name" value="Thiolase-like"/>
    <property type="match status" value="1"/>
</dbReference>
<dbReference type="Gene3D" id="3.10.129.110">
    <property type="entry name" value="Polyketide synthase dehydratase"/>
    <property type="match status" value="1"/>
</dbReference>
<evidence type="ECO:0000259" key="8">
    <source>
        <dbReference type="PROSITE" id="PS52019"/>
    </source>
</evidence>
<dbReference type="InterPro" id="IPR020806">
    <property type="entry name" value="PKS_PP-bd"/>
</dbReference>
<dbReference type="Gene3D" id="3.40.47.10">
    <property type="match status" value="1"/>
</dbReference>
<dbReference type="PROSITE" id="PS00606">
    <property type="entry name" value="KS3_1"/>
    <property type="match status" value="1"/>
</dbReference>
<dbReference type="FunFam" id="1.10.1200.10:FF:000007">
    <property type="entry name" value="Probable polyketide synthase pks17"/>
    <property type="match status" value="1"/>
</dbReference>
<dbReference type="Gene3D" id="1.10.1200.10">
    <property type="entry name" value="ACP-like"/>
    <property type="match status" value="1"/>
</dbReference>
<dbReference type="InterPro" id="IPR014031">
    <property type="entry name" value="Ketoacyl_synth_C"/>
</dbReference>
<dbReference type="SMART" id="SM00827">
    <property type="entry name" value="PKS_AT"/>
    <property type="match status" value="1"/>
</dbReference>
<feature type="active site" description="Proton acceptor; for dehydratase activity" evidence="4">
    <location>
        <position position="959"/>
    </location>
</feature>
<dbReference type="Gene3D" id="3.40.366.10">
    <property type="entry name" value="Malonyl-Coenzyme A Acyl Carrier Protein, domain 2"/>
    <property type="match status" value="1"/>
</dbReference>
<dbReference type="InterPro" id="IPR036736">
    <property type="entry name" value="ACP-like_sf"/>
</dbReference>
<dbReference type="InterPro" id="IPR014043">
    <property type="entry name" value="Acyl_transferase_dom"/>
</dbReference>
<evidence type="ECO:0000256" key="2">
    <source>
        <dbReference type="ARBA" id="ARBA00022553"/>
    </source>
</evidence>
<dbReference type="GO" id="GO:0004312">
    <property type="term" value="F:fatty acid synthase activity"/>
    <property type="evidence" value="ECO:0007669"/>
    <property type="project" value="TreeGrafter"/>
</dbReference>
<dbReference type="RefSeq" id="WP_104982272.1">
    <property type="nucleotide sequence ID" value="NZ_CP012673.1"/>
</dbReference>
<dbReference type="Pfam" id="PF22953">
    <property type="entry name" value="SpnB_Rossmann"/>
    <property type="match status" value="1"/>
</dbReference>
<dbReference type="CDD" id="cd00833">
    <property type="entry name" value="PKS"/>
    <property type="match status" value="1"/>
</dbReference>
<sequence>MMFGRDELLAIEKLKLRVRQLESERSEPIAIVGASCRMPGCDAPEELWRLLDEGADAVTSLPLPDGEPMPCGVVDDVESFDAEFFRIAPREASRMDARQRLALEVSWEALERAGIPATALEGQRVGVYVGASGLSRLPEANPDSHDITGNLAAVVAGRISYSLGLRGPCLSVDTACSSSLVAVHLACRALRAGECAIALAGGVSVFSRDPRELESWAAVGHFSKGGRCRPFDASADGIVGSDGCAIVVLKRLSVAARDGDPILAVIRGSAINHDGRAQGLTVPSGVAQEEVIRRALADARADARGVEYVECHGTGTTLGDPIEVQALGNVFGERGGRDRPVIVGSLKGNFGHADAAAGIAGLLKVALALKHGRIPKSLHFRAPNPHIPWSALPVEVAAEPLPWPRNGKPRLAGVSSFGISGTNAHVVLEEAPACEMSGGSVGAARDGDASRPHVFPALLSGKTEEALLAQARRLHEHLAARPDLDPVDVAYSLATSRTHFEHRAVMVARDRDTLIAALRSLADGQPGEGTVVAQSVAGAGKRVFVFPGQGSQWPSMARRLMESSRVFREQIEACTRAFAPYDDGSLRAFLQGEPDAASPNAASPNAASPNAASPNTASIERVDVVQPALFSVMVALAALWRAAGVEPDAVVGHSQGEIVAAHVAGALSLEDAARVVALRSRAITRLAGKGAMAAVELGVDALKGRLERFGERLAVAAVNSPQATLVSGDPEAIDALLDELSGAQIFARKVRVDYASHSAQVETIEAELRAELAHIAPRASRIPMYSTVTGAPVDGAELDGAYWYRNLRETVRFDEAARRLLSDGYRSFVEVSPHPVLALALRETIERAGAIAAAVTSLRRDEGDLARFVLSLGELHARGGHVDWTAFFAPARPQRVELPTYTFQRQHFRVDTVRKADVTSAGLVPADHPLLGAAIALADGGFLFTGRLRLSEHPWLSGHRIFGAAVLPSTGLVELALAAAHRVGLDVVEELALEAPLALPTGGAVVVQLAVGAPDDAGRRSLTLHARSEGDLHDAPWTRHASGTLGPASDTPASDLAPDLRAWPPPGADEVHVGAFYERIAEAGLSYGPDFRGIGAVFRRGAELFVDVELPESTARDAGRFALHPALLDAAMQALTLESLHEAAEVSMPFSWSGVSLRAVGASRLRARFERGAGSVSLALADAAGEPLGRVEALTARPVSRELLRGALAPRRGSLFRLEWTELPSAAAPPHDQRWALVGDDVALAAASSPGSALERYADLAALRRALDEGAPAPDVVAVPLVARTDAAEGISAVHDATARALTLLQAWLSDERLASFRLVVLTRGAVATRREEGVADLVHAPLWGLVRAAQAENPQHAILLVDLDDTEASRRALRGALDTSESSDKELALRNGRRLVPRLARAHAAEPAARPLDPNGTVLVTGGTGTLGALVARHLVAHHGVKHLVLLSRRGPAAPGADTLARALEGAGASVTVAACDAADRAALERVLARVAREHPLTAVVHAAGALDDGVVGALTPARLQAVLRAKIDAAVHLHELTEELDLSAFVLFSSFAGVVGSPGLASYAAANVFLDALAHRRHARGLPATAIAWSYWDQKTGFSAHVTDAGRRRMAAVGLRPLAADEGLALLDTAIARADAALVAAPFDATALGARAEALPPVLRGLARAGGSRPIAASAVDASSLKQRLLALPPAERARALLDVVRRHAAAVLGVASPSAIEPHRPLRERGLDSLMALEIRNRLSAATGLRLRATLLFDHPTPDALTSMLLGELLSGEEPRDPVGAELDAVERTLSALHARDGVREALTRRLQALLKAWTAGGDAPDDATLAEKVDTANVDELLRILDQKFGEPVDVRS</sequence>
<evidence type="ECO:0000313" key="9">
    <source>
        <dbReference type="EMBL" id="AUX43616.1"/>
    </source>
</evidence>
<dbReference type="FunFam" id="3.40.366.10:FF:000002">
    <property type="entry name" value="Probable polyketide synthase 2"/>
    <property type="match status" value="1"/>
</dbReference>
<dbReference type="OrthoDB" id="9778690at2"/>
<evidence type="ECO:0000256" key="1">
    <source>
        <dbReference type="ARBA" id="ARBA00022450"/>
    </source>
</evidence>
<dbReference type="Pfam" id="PF16197">
    <property type="entry name" value="KAsynt_C_assoc"/>
    <property type="match status" value="1"/>
</dbReference>
<dbReference type="InterPro" id="IPR013968">
    <property type="entry name" value="PKS_KR"/>
</dbReference>
<feature type="region of interest" description="C-terminal hotdog fold" evidence="4">
    <location>
        <begin position="1068"/>
        <end position="1205"/>
    </location>
</feature>
<feature type="domain" description="PKS/mFAS DH" evidence="8">
    <location>
        <begin position="928"/>
        <end position="1205"/>
    </location>
</feature>
<dbReference type="SMART" id="SM01294">
    <property type="entry name" value="PKS_PP_betabranch"/>
    <property type="match status" value="1"/>
</dbReference>
<dbReference type="Gene3D" id="3.30.70.3290">
    <property type="match status" value="1"/>
</dbReference>